<dbReference type="EMBL" id="BARV01011754">
    <property type="protein sequence ID" value="GAI11775.1"/>
    <property type="molecule type" value="Genomic_DNA"/>
</dbReference>
<reference evidence="1" key="1">
    <citation type="journal article" date="2014" name="Front. Microbiol.">
        <title>High frequency of phylogenetically diverse reductive dehalogenase-homologous genes in deep subseafloor sedimentary metagenomes.</title>
        <authorList>
            <person name="Kawai M."/>
            <person name="Futagami T."/>
            <person name="Toyoda A."/>
            <person name="Takaki Y."/>
            <person name="Nishi S."/>
            <person name="Hori S."/>
            <person name="Arai W."/>
            <person name="Tsubouchi T."/>
            <person name="Morono Y."/>
            <person name="Uchiyama I."/>
            <person name="Ito T."/>
            <person name="Fujiyama A."/>
            <person name="Inagaki F."/>
            <person name="Takami H."/>
        </authorList>
    </citation>
    <scope>NUCLEOTIDE SEQUENCE</scope>
    <source>
        <strain evidence="1">Expedition CK06-06</strain>
    </source>
</reference>
<dbReference type="InterPro" id="IPR017850">
    <property type="entry name" value="Alkaline_phosphatase_core_sf"/>
</dbReference>
<dbReference type="Gene3D" id="3.40.720.10">
    <property type="entry name" value="Alkaline Phosphatase, subunit A"/>
    <property type="match status" value="1"/>
</dbReference>
<sequence>MLVFTGTDRLMHFLWDAYEDKRHKYHNAFLDHFRKIDQAIGEINSRIPDDELLIMLSDHGFEHLEKDVYLNFLLSQEGLLKLDGISDNPWSHIDYPSKAFALDPARIYINLKNKYPKGSVGPKDQGKVLRDLELLFGSLEIDNQRVIRNVYHKEEIYSGPRLDNAPDLVLVPNPGFNLKASLKEERLSGRDVFT</sequence>
<gene>
    <name evidence="1" type="ORF">S06H3_22124</name>
</gene>
<evidence type="ECO:0000313" key="1">
    <source>
        <dbReference type="EMBL" id="GAI11775.1"/>
    </source>
</evidence>
<protein>
    <submittedName>
        <fullName evidence="1">Uncharacterized protein</fullName>
    </submittedName>
</protein>
<comment type="caution">
    <text evidence="1">The sequence shown here is derived from an EMBL/GenBank/DDBJ whole genome shotgun (WGS) entry which is preliminary data.</text>
</comment>
<dbReference type="InterPro" id="IPR002591">
    <property type="entry name" value="Phosphodiest/P_Trfase"/>
</dbReference>
<dbReference type="SUPFAM" id="SSF53649">
    <property type="entry name" value="Alkaline phosphatase-like"/>
    <property type="match status" value="1"/>
</dbReference>
<name>X1MAR0_9ZZZZ</name>
<dbReference type="Pfam" id="PF01663">
    <property type="entry name" value="Phosphodiest"/>
    <property type="match status" value="1"/>
</dbReference>
<accession>X1MAR0</accession>
<dbReference type="AlphaFoldDB" id="X1MAR0"/>
<feature type="non-terminal residue" evidence="1">
    <location>
        <position position="194"/>
    </location>
</feature>
<proteinExistence type="predicted"/>
<organism evidence="1">
    <name type="scientific">marine sediment metagenome</name>
    <dbReference type="NCBI Taxonomy" id="412755"/>
    <lineage>
        <taxon>unclassified sequences</taxon>
        <taxon>metagenomes</taxon>
        <taxon>ecological metagenomes</taxon>
    </lineage>
</organism>